<dbReference type="InterPro" id="IPR047140">
    <property type="entry name" value="LabA"/>
</dbReference>
<sequence>MISNPNQRVGVFIDTQNMYYSARNIHSKKVNFGAIVEDAVANRKLIRAIAYVVRTKTEEEQPFFDALINLGIETQEKELMEYTSGHKKADWDVGLTIDVVRMLDMIDVVVLVSGDGDYTYLGEYVKSRGRIFEVMSFRENTSTKLIETCDVYVNFSADKKRYLIASRNKTDVPI</sequence>
<dbReference type="EMBL" id="PFWS01000012">
    <property type="protein sequence ID" value="PJA47552.1"/>
    <property type="molecule type" value="Genomic_DNA"/>
</dbReference>
<name>A0A2M7XI47_9BACT</name>
<reference evidence="3" key="1">
    <citation type="submission" date="2017-09" db="EMBL/GenBank/DDBJ databases">
        <title>Depth-based differentiation of microbial function through sediment-hosted aquifers and enrichment of novel symbionts in the deep terrestrial subsurface.</title>
        <authorList>
            <person name="Probst A.J."/>
            <person name="Ladd B."/>
            <person name="Jarett J.K."/>
            <person name="Geller-Mcgrath D.E."/>
            <person name="Sieber C.M.K."/>
            <person name="Emerson J.B."/>
            <person name="Anantharaman K."/>
            <person name="Thomas B.C."/>
            <person name="Malmstrom R."/>
            <person name="Stieglmeier M."/>
            <person name="Klingl A."/>
            <person name="Woyke T."/>
            <person name="Ryan C.M."/>
            <person name="Banfield J.F."/>
        </authorList>
    </citation>
    <scope>NUCLEOTIDE SEQUENCE [LARGE SCALE GENOMIC DNA]</scope>
</reference>
<protein>
    <recommendedName>
        <fullName evidence="1">NYN domain-containing protein</fullName>
    </recommendedName>
</protein>
<dbReference type="Pfam" id="PF01936">
    <property type="entry name" value="NYN"/>
    <property type="match status" value="1"/>
</dbReference>
<dbReference type="PANTHER" id="PTHR35458">
    <property type="entry name" value="SLR0755 PROTEIN"/>
    <property type="match status" value="1"/>
</dbReference>
<gene>
    <name evidence="2" type="ORF">CO172_00835</name>
</gene>
<evidence type="ECO:0000313" key="3">
    <source>
        <dbReference type="Proteomes" id="UP000229749"/>
    </source>
</evidence>
<comment type="caution">
    <text evidence="2">The sequence shown here is derived from an EMBL/GenBank/DDBJ whole genome shotgun (WGS) entry which is preliminary data.</text>
</comment>
<dbReference type="Gene3D" id="3.40.50.1010">
    <property type="entry name" value="5'-nuclease"/>
    <property type="match status" value="1"/>
</dbReference>
<feature type="domain" description="NYN" evidence="1">
    <location>
        <begin position="8"/>
        <end position="153"/>
    </location>
</feature>
<evidence type="ECO:0000259" key="1">
    <source>
        <dbReference type="Pfam" id="PF01936"/>
    </source>
</evidence>
<dbReference type="PANTHER" id="PTHR35458:SF8">
    <property type="entry name" value="SLR0650 PROTEIN"/>
    <property type="match status" value="1"/>
</dbReference>
<proteinExistence type="predicted"/>
<accession>A0A2M7XI47</accession>
<dbReference type="InterPro" id="IPR021139">
    <property type="entry name" value="NYN"/>
</dbReference>
<dbReference type="AlphaFoldDB" id="A0A2M7XI47"/>
<dbReference type="GO" id="GO:0004540">
    <property type="term" value="F:RNA nuclease activity"/>
    <property type="evidence" value="ECO:0007669"/>
    <property type="project" value="InterPro"/>
</dbReference>
<dbReference type="Proteomes" id="UP000229749">
    <property type="component" value="Unassembled WGS sequence"/>
</dbReference>
<dbReference type="CDD" id="cd10911">
    <property type="entry name" value="PIN_LabA"/>
    <property type="match status" value="1"/>
</dbReference>
<evidence type="ECO:0000313" key="2">
    <source>
        <dbReference type="EMBL" id="PJA47552.1"/>
    </source>
</evidence>
<organism evidence="2 3">
    <name type="scientific">Candidatus Uhrbacteria bacterium CG_4_9_14_3_um_filter_36_7</name>
    <dbReference type="NCBI Taxonomy" id="1975033"/>
    <lineage>
        <taxon>Bacteria</taxon>
        <taxon>Candidatus Uhriibacteriota</taxon>
    </lineage>
</organism>